<dbReference type="GO" id="GO:0022857">
    <property type="term" value="F:transmembrane transporter activity"/>
    <property type="evidence" value="ECO:0007669"/>
    <property type="project" value="TreeGrafter"/>
</dbReference>
<dbReference type="EMBL" id="PEXT01000027">
    <property type="protein sequence ID" value="PIS43427.1"/>
    <property type="molecule type" value="Genomic_DNA"/>
</dbReference>
<evidence type="ECO:0000256" key="3">
    <source>
        <dbReference type="ARBA" id="ARBA00022692"/>
    </source>
</evidence>
<dbReference type="AlphaFoldDB" id="A0A2H0YY60"/>
<evidence type="ECO:0000256" key="2">
    <source>
        <dbReference type="ARBA" id="ARBA00022475"/>
    </source>
</evidence>
<evidence type="ECO:0000256" key="5">
    <source>
        <dbReference type="ARBA" id="ARBA00023136"/>
    </source>
</evidence>
<evidence type="ECO:0000256" key="6">
    <source>
        <dbReference type="ARBA" id="ARBA00038076"/>
    </source>
</evidence>
<evidence type="ECO:0000259" key="8">
    <source>
        <dbReference type="Pfam" id="PF02687"/>
    </source>
</evidence>
<sequence length="416" mass="43914">MLLRDAFKTATRNLTHGKMRSILTMLGIVIGIASVIILMSIGQSAQDLIVGQVQGLGSNLIIVLPGAPNNGKFSSPASARGIVITSLQQRDVDALQRESPIRAAASLVNGQAEVVYENNNKSVSYQGVSANMFSVRNLTMGKGLAFTKVDVDSANHVAVIGPDLANTLFGPAVNPINKTIRLKSVSFRVVGVLEKGGIGAFGVDQGNIVVVPDSVAQKQLLGISYLNGILVQGDPSYDTDFIKSRITFALRQNHGITDPNKDDFSIQTQADILSLLGNITLILTLFLAAIASISLIVGGIGIMNIMLVSVTERTREIGLRKAVGATDADILQQFLIESVLLTFAGGVIGILAGAGVVSLVYFVLTTFFSSFGWVFAFPLSAVILGLAVSGIAGIAFGIYPARQAGRKNPIDALRYE</sequence>
<reference evidence="11" key="1">
    <citation type="submission" date="2017-09" db="EMBL/GenBank/DDBJ databases">
        <title>Depth-based differentiation of microbial function through sediment-hosted aquifers and enrichment of novel symbionts in the deep terrestrial subsurface.</title>
        <authorList>
            <person name="Probst A.J."/>
            <person name="Ladd B."/>
            <person name="Jarett J.K."/>
            <person name="Geller-Mcgrath D.E."/>
            <person name="Sieber C.M.K."/>
            <person name="Emerson J.B."/>
            <person name="Anantharaman K."/>
            <person name="Thomas B.C."/>
            <person name="Malmstrom R."/>
            <person name="Stieglmeier M."/>
            <person name="Klingl A."/>
            <person name="Woyke T."/>
            <person name="Ryan C.M."/>
            <person name="Banfield J.F."/>
        </authorList>
    </citation>
    <scope>NUCLEOTIDE SEQUENCE [LARGE SCALE GENOMIC DNA]</scope>
</reference>
<dbReference type="InterPro" id="IPR050250">
    <property type="entry name" value="Macrolide_Exporter_MacB"/>
</dbReference>
<protein>
    <submittedName>
        <fullName evidence="10">Multidrug ABC transporter substrate-binding protein</fullName>
    </submittedName>
</protein>
<dbReference type="GO" id="GO:0005886">
    <property type="term" value="C:plasma membrane"/>
    <property type="evidence" value="ECO:0007669"/>
    <property type="project" value="UniProtKB-SubCell"/>
</dbReference>
<evidence type="ECO:0000256" key="4">
    <source>
        <dbReference type="ARBA" id="ARBA00022989"/>
    </source>
</evidence>
<comment type="caution">
    <text evidence="10">The sequence shown here is derived from an EMBL/GenBank/DDBJ whole genome shotgun (WGS) entry which is preliminary data.</text>
</comment>
<name>A0A2H0YY60_9BACT</name>
<comment type="subcellular location">
    <subcellularLocation>
        <location evidence="1">Cell membrane</location>
        <topology evidence="1">Multi-pass membrane protein</topology>
    </subcellularLocation>
</comment>
<dbReference type="Proteomes" id="UP000228687">
    <property type="component" value="Unassembled WGS sequence"/>
</dbReference>
<feature type="transmembrane region" description="Helical" evidence="7">
    <location>
        <begin position="370"/>
        <end position="399"/>
    </location>
</feature>
<evidence type="ECO:0000259" key="9">
    <source>
        <dbReference type="Pfam" id="PF12704"/>
    </source>
</evidence>
<comment type="similarity">
    <text evidence="6">Belongs to the ABC-4 integral membrane protein family.</text>
</comment>
<keyword evidence="4 7" id="KW-1133">Transmembrane helix</keyword>
<keyword evidence="2" id="KW-1003">Cell membrane</keyword>
<keyword evidence="5 7" id="KW-0472">Membrane</keyword>
<dbReference type="PANTHER" id="PTHR30572:SF4">
    <property type="entry name" value="ABC TRANSPORTER PERMEASE YTRF"/>
    <property type="match status" value="1"/>
</dbReference>
<dbReference type="Pfam" id="PF12704">
    <property type="entry name" value="MacB_PCD"/>
    <property type="match status" value="1"/>
</dbReference>
<evidence type="ECO:0000256" key="7">
    <source>
        <dbReference type="SAM" id="Phobius"/>
    </source>
</evidence>
<feature type="domain" description="MacB-like periplasmic core" evidence="9">
    <location>
        <begin position="21"/>
        <end position="246"/>
    </location>
</feature>
<organism evidence="10 11">
    <name type="scientific">Candidatus Kaiserbacteria bacterium CG08_land_8_20_14_0_20_50_21</name>
    <dbReference type="NCBI Taxonomy" id="1974604"/>
    <lineage>
        <taxon>Bacteria</taxon>
        <taxon>Candidatus Kaiseribacteriota</taxon>
    </lineage>
</organism>
<evidence type="ECO:0000313" key="10">
    <source>
        <dbReference type="EMBL" id="PIS43427.1"/>
    </source>
</evidence>
<evidence type="ECO:0000256" key="1">
    <source>
        <dbReference type="ARBA" id="ARBA00004651"/>
    </source>
</evidence>
<dbReference type="InterPro" id="IPR025857">
    <property type="entry name" value="MacB_PCD"/>
</dbReference>
<evidence type="ECO:0000313" key="11">
    <source>
        <dbReference type="Proteomes" id="UP000228687"/>
    </source>
</evidence>
<dbReference type="InterPro" id="IPR003838">
    <property type="entry name" value="ABC3_permease_C"/>
</dbReference>
<accession>A0A2H0YY60</accession>
<feature type="transmembrane region" description="Helical" evidence="7">
    <location>
        <begin position="339"/>
        <end position="364"/>
    </location>
</feature>
<keyword evidence="3 7" id="KW-0812">Transmembrane</keyword>
<feature type="domain" description="ABC3 transporter permease C-terminal" evidence="8">
    <location>
        <begin position="289"/>
        <end position="409"/>
    </location>
</feature>
<gene>
    <name evidence="10" type="ORF">COT23_01375</name>
</gene>
<proteinExistence type="inferred from homology"/>
<dbReference type="PANTHER" id="PTHR30572">
    <property type="entry name" value="MEMBRANE COMPONENT OF TRANSPORTER-RELATED"/>
    <property type="match status" value="1"/>
</dbReference>
<feature type="transmembrane region" description="Helical" evidence="7">
    <location>
        <begin position="21"/>
        <end position="42"/>
    </location>
</feature>
<feature type="transmembrane region" description="Helical" evidence="7">
    <location>
        <begin position="281"/>
        <end position="310"/>
    </location>
</feature>
<dbReference type="Pfam" id="PF02687">
    <property type="entry name" value="FtsX"/>
    <property type="match status" value="1"/>
</dbReference>